<feature type="transmembrane region" description="Helical" evidence="2">
    <location>
        <begin position="153"/>
        <end position="175"/>
    </location>
</feature>
<feature type="compositionally biased region" description="Acidic residues" evidence="1">
    <location>
        <begin position="540"/>
        <end position="552"/>
    </location>
</feature>
<feature type="transmembrane region" description="Helical" evidence="2">
    <location>
        <begin position="86"/>
        <end position="110"/>
    </location>
</feature>
<sequence>MGLLFGGSTAILVIGMLSLACLVLACITAPASSTFGLAFAEDIMYGTLGYCNTSTNECVVGSPFYSVTGLTSLHDWKMDDNARNTLAKILITIPVAAFLVLLNIIFNLLGHIKVIGHSFGFNIFRFVVATLAFFASAIACIITFLLFYPHVKWPAWLLIPAASLNLINIPLSFYVMRVTPGTDNGDQEQEEEDLLGEKYDGDLTDLTVNDQFKSHETFPSSSFAKIQTGNSVFEYGKSPYAVDVAGIDSSSNSASHSDMFKPPSANDEDQLYSRPSLDANEMTSVNSNQNPVSSHSIINEGTPNIVSPQNYGRANNAISEAPAFQSQTVKTETSGKNTGYSVYGSSYRGQTSSHYTPNSAQNSQDSQTTLRGPVGKPNYISQPTSSQYSSNMQTPSALLNSYEQRSQRSNNQMPSYPGSGPSSKSTYGTPATHQSSTNNNNSSSNQGRNPLTSTTVGPQSSSSNQSIVEPDSSVLSPQLKPSSELNPSSNQYKFQESSLSASDIYSSDPLKDLSSNSQTPKLPNTNVLGSSNHDSIMNEYDFENSDMNDDTGSDFTSVSQRPANPHYYKSYNKGPSLLATVEHQAQMYAQPMYQPQQQQQLQYQSQQPPPQQQYYNSGPPPQQNYQYQPSTAISGYGPSNPRPAGRDTTAMIINQNPDFAISGPAFQSKTMGTKRTLHLQNSGGGYKPAYRRTQPSANQMGPASSLGDSPYSFKPAT</sequence>
<reference evidence="4" key="2">
    <citation type="submission" date="2021-01" db="EMBL/GenBank/DDBJ databases">
        <authorList>
            <person name="Schikora-Tamarit M.A."/>
        </authorList>
    </citation>
    <scope>NUCLEOTIDE SEQUENCE</scope>
    <source>
        <strain evidence="4">CBS2887</strain>
    </source>
</reference>
<keyword evidence="3" id="KW-0732">Signal</keyword>
<comment type="caution">
    <text evidence="4">The sequence shown here is derived from an EMBL/GenBank/DDBJ whole genome shotgun (WGS) entry which is preliminary data.</text>
</comment>
<evidence type="ECO:0000313" key="4">
    <source>
        <dbReference type="EMBL" id="KAH3683689.1"/>
    </source>
</evidence>
<feature type="compositionally biased region" description="Polar residues" evidence="1">
    <location>
        <begin position="671"/>
        <end position="681"/>
    </location>
</feature>
<feature type="transmembrane region" description="Helical" evidence="2">
    <location>
        <begin position="122"/>
        <end position="147"/>
    </location>
</feature>
<reference evidence="4" key="1">
    <citation type="journal article" date="2021" name="Open Biol.">
        <title>Shared evolutionary footprints suggest mitochondrial oxidative damage underlies multiple complex I losses in fungi.</title>
        <authorList>
            <person name="Schikora-Tamarit M.A."/>
            <person name="Marcet-Houben M."/>
            <person name="Nosek J."/>
            <person name="Gabaldon T."/>
        </authorList>
    </citation>
    <scope>NUCLEOTIDE SEQUENCE</scope>
    <source>
        <strain evidence="4">CBS2887</strain>
    </source>
</reference>
<dbReference type="GO" id="GO:0005886">
    <property type="term" value="C:plasma membrane"/>
    <property type="evidence" value="ECO:0007669"/>
    <property type="project" value="InterPro"/>
</dbReference>
<feature type="region of interest" description="Disordered" evidence="1">
    <location>
        <begin position="592"/>
        <end position="648"/>
    </location>
</feature>
<organism evidence="4 5">
    <name type="scientific">Wickerhamomyces pijperi</name>
    <name type="common">Yeast</name>
    <name type="synonym">Pichia pijperi</name>
    <dbReference type="NCBI Taxonomy" id="599730"/>
    <lineage>
        <taxon>Eukaryota</taxon>
        <taxon>Fungi</taxon>
        <taxon>Dikarya</taxon>
        <taxon>Ascomycota</taxon>
        <taxon>Saccharomycotina</taxon>
        <taxon>Saccharomycetes</taxon>
        <taxon>Phaffomycetales</taxon>
        <taxon>Wickerhamomycetaceae</taxon>
        <taxon>Wickerhamomyces</taxon>
    </lineage>
</organism>
<dbReference type="InterPro" id="IPR009571">
    <property type="entry name" value="SUR7/Rim9-like_fungi"/>
</dbReference>
<feature type="compositionally biased region" description="Polar residues" evidence="1">
    <location>
        <begin position="281"/>
        <end position="370"/>
    </location>
</feature>
<feature type="region of interest" description="Disordered" evidence="1">
    <location>
        <begin position="251"/>
        <end position="496"/>
    </location>
</feature>
<proteinExistence type="predicted"/>
<feature type="compositionally biased region" description="Low complexity" evidence="1">
    <location>
        <begin position="414"/>
        <end position="445"/>
    </location>
</feature>
<accession>A0A9P8TM15</accession>
<keyword evidence="2" id="KW-0472">Membrane</keyword>
<dbReference type="AlphaFoldDB" id="A0A9P8TM15"/>
<feature type="compositionally biased region" description="Polar residues" evidence="1">
    <location>
        <begin position="446"/>
        <end position="496"/>
    </location>
</feature>
<evidence type="ECO:0000256" key="1">
    <source>
        <dbReference type="SAM" id="MobiDB-lite"/>
    </source>
</evidence>
<dbReference type="InterPro" id="IPR051380">
    <property type="entry name" value="pH-response_reg_palI/RIM9"/>
</dbReference>
<dbReference type="Pfam" id="PF06687">
    <property type="entry name" value="SUR7"/>
    <property type="match status" value="1"/>
</dbReference>
<dbReference type="PANTHER" id="PTHR28013">
    <property type="entry name" value="PROTEIN DCV1-RELATED"/>
    <property type="match status" value="1"/>
</dbReference>
<keyword evidence="2" id="KW-0812">Transmembrane</keyword>
<feature type="signal peptide" evidence="3">
    <location>
        <begin position="1"/>
        <end position="25"/>
    </location>
</feature>
<evidence type="ECO:0000256" key="3">
    <source>
        <dbReference type="SAM" id="SignalP"/>
    </source>
</evidence>
<keyword evidence="5" id="KW-1185">Reference proteome</keyword>
<gene>
    <name evidence="4" type="ORF">WICPIJ_005373</name>
</gene>
<dbReference type="PANTHER" id="PTHR28013:SF8">
    <property type="entry name" value="AEL027WP"/>
    <property type="match status" value="1"/>
</dbReference>
<feature type="chain" id="PRO_5040448883" evidence="3">
    <location>
        <begin position="26"/>
        <end position="717"/>
    </location>
</feature>
<dbReference type="OrthoDB" id="2354757at2759"/>
<protein>
    <submittedName>
        <fullName evidence="4">Uncharacterized protein</fullName>
    </submittedName>
</protein>
<dbReference type="GO" id="GO:0035838">
    <property type="term" value="C:growing cell tip"/>
    <property type="evidence" value="ECO:0007669"/>
    <property type="project" value="TreeGrafter"/>
</dbReference>
<keyword evidence="2" id="KW-1133">Transmembrane helix</keyword>
<feature type="compositionally biased region" description="Polar residues" evidence="1">
    <location>
        <begin position="513"/>
        <end position="535"/>
    </location>
</feature>
<dbReference type="EMBL" id="JAEUBG010003009">
    <property type="protein sequence ID" value="KAH3683689.1"/>
    <property type="molecule type" value="Genomic_DNA"/>
</dbReference>
<dbReference type="GO" id="GO:0032153">
    <property type="term" value="C:cell division site"/>
    <property type="evidence" value="ECO:0007669"/>
    <property type="project" value="TreeGrafter"/>
</dbReference>
<feature type="compositionally biased region" description="Polar residues" evidence="1">
    <location>
        <begin position="693"/>
        <end position="702"/>
    </location>
</feature>
<name>A0A9P8TM15_WICPI</name>
<feature type="region of interest" description="Disordered" evidence="1">
    <location>
        <begin position="509"/>
        <end position="561"/>
    </location>
</feature>
<dbReference type="Proteomes" id="UP000774326">
    <property type="component" value="Unassembled WGS sequence"/>
</dbReference>
<feature type="region of interest" description="Disordered" evidence="1">
    <location>
        <begin position="671"/>
        <end position="717"/>
    </location>
</feature>
<feature type="compositionally biased region" description="Low complexity" evidence="1">
    <location>
        <begin position="592"/>
        <end position="629"/>
    </location>
</feature>
<evidence type="ECO:0000313" key="5">
    <source>
        <dbReference type="Proteomes" id="UP000774326"/>
    </source>
</evidence>
<feature type="compositionally biased region" description="Polar residues" evidence="1">
    <location>
        <begin position="379"/>
        <end position="413"/>
    </location>
</feature>
<evidence type="ECO:0000256" key="2">
    <source>
        <dbReference type="SAM" id="Phobius"/>
    </source>
</evidence>